<evidence type="ECO:0000256" key="12">
    <source>
        <dbReference type="ARBA" id="ARBA00022917"/>
    </source>
</evidence>
<evidence type="ECO:0000256" key="4">
    <source>
        <dbReference type="ARBA" id="ARBA00022490"/>
    </source>
</evidence>
<dbReference type="InterPro" id="IPR036690">
    <property type="entry name" value="Fdx_antiC-bd_sf"/>
</dbReference>
<dbReference type="PROSITE" id="PS51483">
    <property type="entry name" value="B5"/>
    <property type="match status" value="1"/>
</dbReference>
<gene>
    <name evidence="15" type="primary">pheT</name>
    <name evidence="20" type="ORF">EW093_09215</name>
</gene>
<evidence type="ECO:0000256" key="6">
    <source>
        <dbReference type="ARBA" id="ARBA00022598"/>
    </source>
</evidence>
<dbReference type="InterPro" id="IPR005147">
    <property type="entry name" value="tRNA_synthase_B5-dom"/>
</dbReference>
<feature type="domain" description="B5" evidence="19">
    <location>
        <begin position="412"/>
        <end position="489"/>
    </location>
</feature>
<evidence type="ECO:0000256" key="16">
    <source>
        <dbReference type="PROSITE-ProRule" id="PRU00209"/>
    </source>
</evidence>
<feature type="domain" description="FDX-ACB" evidence="18">
    <location>
        <begin position="716"/>
        <end position="806"/>
    </location>
</feature>
<feature type="binding site" evidence="15">
    <location>
        <position position="477"/>
    </location>
    <ligand>
        <name>Mg(2+)</name>
        <dbReference type="ChEBI" id="CHEBI:18420"/>
        <note>shared with alpha subunit</note>
    </ligand>
</feature>
<keyword evidence="6 15" id="KW-0436">Ligase</keyword>
<dbReference type="SUPFAM" id="SSF54991">
    <property type="entry name" value="Anticodon-binding domain of PheRS"/>
    <property type="match status" value="1"/>
</dbReference>
<dbReference type="HAMAP" id="MF_00283">
    <property type="entry name" value="Phe_tRNA_synth_beta1"/>
    <property type="match status" value="1"/>
</dbReference>
<dbReference type="Proteomes" id="UP000323824">
    <property type="component" value="Chromosome"/>
</dbReference>
<dbReference type="RefSeq" id="WP_149568117.1">
    <property type="nucleotide sequence ID" value="NZ_CP035807.1"/>
</dbReference>
<keyword evidence="7 15" id="KW-0479">Metal-binding</keyword>
<keyword evidence="5 16" id="KW-0820">tRNA-binding</keyword>
<evidence type="ECO:0000256" key="8">
    <source>
        <dbReference type="ARBA" id="ARBA00022741"/>
    </source>
</evidence>
<dbReference type="InterPro" id="IPR045060">
    <property type="entry name" value="Phe-tRNA-ligase_IIc_bsu"/>
</dbReference>
<evidence type="ECO:0000256" key="7">
    <source>
        <dbReference type="ARBA" id="ARBA00022723"/>
    </source>
</evidence>
<evidence type="ECO:0000256" key="9">
    <source>
        <dbReference type="ARBA" id="ARBA00022840"/>
    </source>
</evidence>
<feature type="binding site" evidence="15">
    <location>
        <position position="476"/>
    </location>
    <ligand>
        <name>Mg(2+)</name>
        <dbReference type="ChEBI" id="CHEBI:18420"/>
        <note>shared with alpha subunit</note>
    </ligand>
</feature>
<dbReference type="Pfam" id="PF17759">
    <property type="entry name" value="tRNA_synthFbeta"/>
    <property type="match status" value="1"/>
</dbReference>
<dbReference type="AlphaFoldDB" id="A0A5C1QE00"/>
<dbReference type="PANTHER" id="PTHR10947:SF0">
    <property type="entry name" value="PHENYLALANINE--TRNA LIGASE BETA SUBUNIT"/>
    <property type="match status" value="1"/>
</dbReference>
<dbReference type="GO" id="GO:0005524">
    <property type="term" value="F:ATP binding"/>
    <property type="evidence" value="ECO:0007669"/>
    <property type="project" value="UniProtKB-UniRule"/>
</dbReference>
<protein>
    <recommendedName>
        <fullName evidence="15">Phenylalanine--tRNA ligase beta subunit</fullName>
        <ecNumber evidence="15">6.1.1.20</ecNumber>
    </recommendedName>
    <alternativeName>
        <fullName evidence="15">Phenylalanyl-tRNA synthetase beta subunit</fullName>
        <shortName evidence="15">PheRS</shortName>
    </alternativeName>
</protein>
<dbReference type="EC" id="6.1.1.20" evidence="15"/>
<reference evidence="20 21" key="2">
    <citation type="submission" date="2019-09" db="EMBL/GenBank/DDBJ databases">
        <title>Complete Genome Sequence and Methylome Analysis of free living Spirochaetas.</title>
        <authorList>
            <person name="Leshcheva N."/>
            <person name="Mikheeva N."/>
        </authorList>
    </citation>
    <scope>NUCLEOTIDE SEQUENCE [LARGE SCALE GENOMIC DNA]</scope>
    <source>
        <strain evidence="20 21">P</strain>
    </source>
</reference>
<evidence type="ECO:0000256" key="15">
    <source>
        <dbReference type="HAMAP-Rule" id="MF_00283"/>
    </source>
</evidence>
<evidence type="ECO:0000256" key="13">
    <source>
        <dbReference type="ARBA" id="ARBA00023146"/>
    </source>
</evidence>
<evidence type="ECO:0000259" key="17">
    <source>
        <dbReference type="PROSITE" id="PS50886"/>
    </source>
</evidence>
<dbReference type="GO" id="GO:0000287">
    <property type="term" value="F:magnesium ion binding"/>
    <property type="evidence" value="ECO:0007669"/>
    <property type="project" value="UniProtKB-UniRule"/>
</dbReference>
<dbReference type="OrthoDB" id="9805455at2"/>
<keyword evidence="10 15" id="KW-0460">Magnesium</keyword>
<dbReference type="SUPFAM" id="SSF50249">
    <property type="entry name" value="Nucleic acid-binding proteins"/>
    <property type="match status" value="1"/>
</dbReference>
<dbReference type="Pfam" id="PF01588">
    <property type="entry name" value="tRNA_bind"/>
    <property type="match status" value="1"/>
</dbReference>
<dbReference type="GO" id="GO:0004826">
    <property type="term" value="F:phenylalanine-tRNA ligase activity"/>
    <property type="evidence" value="ECO:0007669"/>
    <property type="project" value="UniProtKB-UniRule"/>
</dbReference>
<dbReference type="InterPro" id="IPR020825">
    <property type="entry name" value="Phe-tRNA_synthase-like_B3/B4"/>
</dbReference>
<dbReference type="Gene3D" id="3.30.70.380">
    <property type="entry name" value="Ferrodoxin-fold anticodon-binding domain"/>
    <property type="match status" value="1"/>
</dbReference>
<evidence type="ECO:0000256" key="14">
    <source>
        <dbReference type="ARBA" id="ARBA00049255"/>
    </source>
</evidence>
<dbReference type="Gene3D" id="3.50.40.10">
    <property type="entry name" value="Phenylalanyl-trna Synthetase, Chain B, domain 3"/>
    <property type="match status" value="1"/>
</dbReference>
<evidence type="ECO:0000313" key="21">
    <source>
        <dbReference type="Proteomes" id="UP000323824"/>
    </source>
</evidence>
<comment type="subunit">
    <text evidence="3 15">Tetramer of two alpha and two beta subunits.</text>
</comment>
<feature type="binding site" evidence="15">
    <location>
        <position position="467"/>
    </location>
    <ligand>
        <name>Mg(2+)</name>
        <dbReference type="ChEBI" id="CHEBI:18420"/>
        <note>shared with alpha subunit</note>
    </ligand>
</feature>
<dbReference type="InterPro" id="IPR005121">
    <property type="entry name" value="Fdx_antiC-bd"/>
</dbReference>
<dbReference type="SMART" id="SM00874">
    <property type="entry name" value="B5"/>
    <property type="match status" value="1"/>
</dbReference>
<keyword evidence="11 16" id="KW-0694">RNA-binding</keyword>
<evidence type="ECO:0000256" key="1">
    <source>
        <dbReference type="ARBA" id="ARBA00004496"/>
    </source>
</evidence>
<dbReference type="EMBL" id="CP035807">
    <property type="protein sequence ID" value="QEN04876.1"/>
    <property type="molecule type" value="Genomic_DNA"/>
</dbReference>
<name>A0A5C1QE00_9SPIO</name>
<comment type="catalytic activity">
    <reaction evidence="14 15">
        <text>tRNA(Phe) + L-phenylalanine + ATP = L-phenylalanyl-tRNA(Phe) + AMP + diphosphate + H(+)</text>
        <dbReference type="Rhea" id="RHEA:19413"/>
        <dbReference type="Rhea" id="RHEA-COMP:9668"/>
        <dbReference type="Rhea" id="RHEA-COMP:9699"/>
        <dbReference type="ChEBI" id="CHEBI:15378"/>
        <dbReference type="ChEBI" id="CHEBI:30616"/>
        <dbReference type="ChEBI" id="CHEBI:33019"/>
        <dbReference type="ChEBI" id="CHEBI:58095"/>
        <dbReference type="ChEBI" id="CHEBI:78442"/>
        <dbReference type="ChEBI" id="CHEBI:78531"/>
        <dbReference type="ChEBI" id="CHEBI:456215"/>
        <dbReference type="EC" id="6.1.1.20"/>
    </reaction>
</comment>
<feature type="binding site" evidence="15">
    <location>
        <position position="473"/>
    </location>
    <ligand>
        <name>Mg(2+)</name>
        <dbReference type="ChEBI" id="CHEBI:18420"/>
        <note>shared with alpha subunit</note>
    </ligand>
</feature>
<keyword evidence="8 15" id="KW-0547">Nucleotide-binding</keyword>
<keyword evidence="21" id="KW-1185">Reference proteome</keyword>
<dbReference type="InterPro" id="IPR009061">
    <property type="entry name" value="DNA-bd_dom_put_sf"/>
</dbReference>
<evidence type="ECO:0000256" key="2">
    <source>
        <dbReference type="ARBA" id="ARBA00008653"/>
    </source>
</evidence>
<dbReference type="SUPFAM" id="SSF46955">
    <property type="entry name" value="Putative DNA-binding domain"/>
    <property type="match status" value="1"/>
</dbReference>
<comment type="subcellular location">
    <subcellularLocation>
        <location evidence="1 15">Cytoplasm</location>
    </subcellularLocation>
</comment>
<dbReference type="SMART" id="SM00896">
    <property type="entry name" value="FDX-ACB"/>
    <property type="match status" value="1"/>
</dbReference>
<evidence type="ECO:0000256" key="11">
    <source>
        <dbReference type="ARBA" id="ARBA00022884"/>
    </source>
</evidence>
<dbReference type="GO" id="GO:0006432">
    <property type="term" value="P:phenylalanyl-tRNA aminoacylation"/>
    <property type="evidence" value="ECO:0007669"/>
    <property type="project" value="UniProtKB-UniRule"/>
</dbReference>
<comment type="cofactor">
    <cofactor evidence="15">
        <name>Mg(2+)</name>
        <dbReference type="ChEBI" id="CHEBI:18420"/>
    </cofactor>
    <text evidence="15">Binds 2 magnesium ions per tetramer.</text>
</comment>
<keyword evidence="13 15" id="KW-0030">Aminoacyl-tRNA synthetase</keyword>
<dbReference type="KEGG" id="sper:EW093_09215"/>
<dbReference type="SUPFAM" id="SSF55681">
    <property type="entry name" value="Class II aaRS and biotin synthetases"/>
    <property type="match status" value="1"/>
</dbReference>
<dbReference type="InterPro" id="IPR045864">
    <property type="entry name" value="aa-tRNA-synth_II/BPL/LPL"/>
</dbReference>
<dbReference type="InterPro" id="IPR012340">
    <property type="entry name" value="NA-bd_OB-fold"/>
</dbReference>
<dbReference type="InterPro" id="IPR002547">
    <property type="entry name" value="tRNA-bd_dom"/>
</dbReference>
<dbReference type="InterPro" id="IPR041616">
    <property type="entry name" value="PheRS_beta_core"/>
</dbReference>
<accession>A0A5C1QE00</accession>
<dbReference type="SUPFAM" id="SSF56037">
    <property type="entry name" value="PheT/TilS domain"/>
    <property type="match status" value="1"/>
</dbReference>
<dbReference type="InterPro" id="IPR005146">
    <property type="entry name" value="B3/B4_tRNA-bd"/>
</dbReference>
<feature type="domain" description="TRNA-binding" evidence="17">
    <location>
        <begin position="40"/>
        <end position="149"/>
    </location>
</feature>
<dbReference type="SMART" id="SM00873">
    <property type="entry name" value="B3_4"/>
    <property type="match status" value="1"/>
</dbReference>
<evidence type="ECO:0000256" key="3">
    <source>
        <dbReference type="ARBA" id="ARBA00011209"/>
    </source>
</evidence>
<dbReference type="InterPro" id="IPR033714">
    <property type="entry name" value="tRNA_bind_bactPheRS"/>
</dbReference>
<reference evidence="20 21" key="1">
    <citation type="submission" date="2019-02" db="EMBL/GenBank/DDBJ databases">
        <authorList>
            <person name="Fomenkov A."/>
            <person name="Dubinina G."/>
            <person name="Grabovich M."/>
            <person name="Vincze T."/>
            <person name="Roberts R.J."/>
        </authorList>
    </citation>
    <scope>NUCLEOTIDE SEQUENCE [LARGE SCALE GENOMIC DNA]</scope>
    <source>
        <strain evidence="20 21">P</strain>
    </source>
</reference>
<evidence type="ECO:0000259" key="19">
    <source>
        <dbReference type="PROSITE" id="PS51483"/>
    </source>
</evidence>
<evidence type="ECO:0000259" key="18">
    <source>
        <dbReference type="PROSITE" id="PS51447"/>
    </source>
</evidence>
<comment type="similarity">
    <text evidence="2 15">Belongs to the phenylalanyl-tRNA synthetase beta subunit family. Type 1 subfamily.</text>
</comment>
<dbReference type="PANTHER" id="PTHR10947">
    <property type="entry name" value="PHENYLALANYL-TRNA SYNTHETASE BETA CHAIN AND LEUCINE-RICH REPEAT-CONTAINING PROTEIN 47"/>
    <property type="match status" value="1"/>
</dbReference>
<dbReference type="PROSITE" id="PS50886">
    <property type="entry name" value="TRBD"/>
    <property type="match status" value="1"/>
</dbReference>
<keyword evidence="4 15" id="KW-0963">Cytoplasm</keyword>
<dbReference type="CDD" id="cd02796">
    <property type="entry name" value="tRNA_bind_bactPheRS"/>
    <property type="match status" value="1"/>
</dbReference>
<dbReference type="Gene3D" id="3.30.56.10">
    <property type="match status" value="2"/>
</dbReference>
<dbReference type="InterPro" id="IPR004532">
    <property type="entry name" value="Phe-tRNA-ligase_IIc_bsu_bact"/>
</dbReference>
<dbReference type="NCBIfam" id="TIGR00472">
    <property type="entry name" value="pheT_bact"/>
    <property type="match status" value="1"/>
</dbReference>
<dbReference type="GO" id="GO:0009328">
    <property type="term" value="C:phenylalanine-tRNA ligase complex"/>
    <property type="evidence" value="ECO:0007669"/>
    <property type="project" value="TreeGrafter"/>
</dbReference>
<evidence type="ECO:0000256" key="10">
    <source>
        <dbReference type="ARBA" id="ARBA00022842"/>
    </source>
</evidence>
<sequence>MKISIDWIKDFVNLPDISDKELSEKFTLATCEVEGVEKTGELLNSVSIVEVVGKEKHPDSDHLNLVTFKTNDLDIKQVVCGAPNVEIGIKVPFAPIGTSFPDGFTLVPKKIRGIMSEGMLCSETELGIGSDDSGLKVFPNDAPVGKTLGEYLEVKQNLILDIDNKSITHRPDLWGHYGMAREFSAVFNTPLKDSFGTQWIEQIKSKMTDETAPVTVKVEEGTNCLGYKGLTVEGIKVEESPLWLKQRLQECEVRSINSIVDISNYVMLELGMPNHIFDFDKIEGGEIIIRTAGQDQKFVTLDEEERELLAKDTVVCDSKKPLVIAGIMGGLESGVTENTTKIFIESANWQDAEVRKTSTRLGLRTDSSQRYEKCLDTTMTERTILRILELVLELNPDAKVVGDIQSDGIIKKDDLNIDITVSHINSVLGEELTSEKITGILESLDFKVTGSGEKLSVLVPSYRATKDIEFECDIIEEIGRIIGYDNIVPVSPLNETSAVRLSSAKVLQRKIQDILVLQGRSLEIMTSPLISKKLLERAEWDTLNQNLVLANAMSTDRERMRPSLVPSILESVALNQKHYSKFGMFEHGRAYLENDKTFSEERTQVVLAYFDKKESRFLEARNVFESMMSFTKIPYQMEQANPKFPTPLLPTNWKGIHPTEQLDIKVMGKVSGTIFTVHPIILRNFKIKGNLVLAVLDLTDIQDKPLKDKTKYTPLSKFPSSTFDCTVEADLKTPVADVVSAAKKLRSKEIESIKVVDVFTPKDSDKKGVTIRIVFHDKDKTLDGELIKGLEDKLLKTLEKEGFPLKV</sequence>
<evidence type="ECO:0000256" key="5">
    <source>
        <dbReference type="ARBA" id="ARBA00022555"/>
    </source>
</evidence>
<keyword evidence="12 15" id="KW-0648">Protein biosynthesis</keyword>
<dbReference type="GO" id="GO:0000049">
    <property type="term" value="F:tRNA binding"/>
    <property type="evidence" value="ECO:0007669"/>
    <property type="project" value="UniProtKB-UniRule"/>
</dbReference>
<organism evidence="20 21">
    <name type="scientific">Thiospirochaeta perfilievii</name>
    <dbReference type="NCBI Taxonomy" id="252967"/>
    <lineage>
        <taxon>Bacteria</taxon>
        <taxon>Pseudomonadati</taxon>
        <taxon>Spirochaetota</taxon>
        <taxon>Spirochaetia</taxon>
        <taxon>Spirochaetales</taxon>
        <taxon>Spirochaetaceae</taxon>
        <taxon>Thiospirochaeta</taxon>
    </lineage>
</organism>
<dbReference type="Gene3D" id="3.30.930.10">
    <property type="entry name" value="Bira Bifunctional Protein, Domain 2"/>
    <property type="match status" value="1"/>
</dbReference>
<proteinExistence type="inferred from homology"/>
<evidence type="ECO:0000313" key="20">
    <source>
        <dbReference type="EMBL" id="QEN04876.1"/>
    </source>
</evidence>
<dbReference type="Pfam" id="PF03483">
    <property type="entry name" value="B3_4"/>
    <property type="match status" value="1"/>
</dbReference>
<dbReference type="Pfam" id="PF03147">
    <property type="entry name" value="FDX-ACB"/>
    <property type="match status" value="1"/>
</dbReference>
<keyword evidence="9 15" id="KW-0067">ATP-binding</keyword>
<dbReference type="Gene3D" id="2.40.50.140">
    <property type="entry name" value="Nucleic acid-binding proteins"/>
    <property type="match status" value="1"/>
</dbReference>
<dbReference type="Pfam" id="PF03484">
    <property type="entry name" value="B5"/>
    <property type="match status" value="1"/>
</dbReference>
<dbReference type="PROSITE" id="PS51447">
    <property type="entry name" value="FDX_ACB"/>
    <property type="match status" value="1"/>
</dbReference>